<comment type="caution">
    <text evidence="2">The sequence shown here is derived from an EMBL/GenBank/DDBJ whole genome shotgun (WGS) entry which is preliminary data.</text>
</comment>
<dbReference type="AlphaFoldDB" id="A0AAV3S4L5"/>
<gene>
    <name evidence="2" type="ORF">GCM10009066_01820</name>
</gene>
<feature type="region of interest" description="Disordered" evidence="1">
    <location>
        <begin position="157"/>
        <end position="180"/>
    </location>
</feature>
<dbReference type="InterPro" id="IPR006311">
    <property type="entry name" value="TAT_signal"/>
</dbReference>
<evidence type="ECO:0000313" key="3">
    <source>
        <dbReference type="Proteomes" id="UP001500837"/>
    </source>
</evidence>
<dbReference type="Pfam" id="PF13618">
    <property type="entry name" value="Gluconate_2-dh3"/>
    <property type="match status" value="1"/>
</dbReference>
<dbReference type="EMBL" id="BAAABL010000012">
    <property type="protein sequence ID" value="GAA0290954.1"/>
    <property type="molecule type" value="Genomic_DNA"/>
</dbReference>
<organism evidence="2 3">
    <name type="scientific">Halarchaeum salinum</name>
    <dbReference type="NCBI Taxonomy" id="489912"/>
    <lineage>
        <taxon>Archaea</taxon>
        <taxon>Methanobacteriati</taxon>
        <taxon>Methanobacteriota</taxon>
        <taxon>Stenosarchaea group</taxon>
        <taxon>Halobacteria</taxon>
        <taxon>Halobacteriales</taxon>
        <taxon>Halobacteriaceae</taxon>
    </lineage>
</organism>
<accession>A0AAV3S4L5</accession>
<dbReference type="RefSeq" id="WP_211313539.1">
    <property type="nucleotide sequence ID" value="NZ_BAAABL010000012.1"/>
</dbReference>
<evidence type="ECO:0000256" key="1">
    <source>
        <dbReference type="SAM" id="MobiDB-lite"/>
    </source>
</evidence>
<dbReference type="Proteomes" id="UP001500837">
    <property type="component" value="Unassembled WGS sequence"/>
</dbReference>
<name>A0AAV3S4L5_9EURY</name>
<evidence type="ECO:0000313" key="2">
    <source>
        <dbReference type="EMBL" id="GAA0290954.1"/>
    </source>
</evidence>
<sequence>MELTRRDALAALAAVGVTGGALAFADRGNGPDSTDASTGPLDEGTLDALVAAADVLYPSAVTDSESFVTEYARGRAADDDAHATEVVEATTYLDDYANAWYDADFAALDPETRDEALRRMRADTADPDPDGTDVERVRYYVINDLLFALYTSPTGAELAGLENPPGYPGGRESYQRGPQS</sequence>
<dbReference type="InterPro" id="IPR027056">
    <property type="entry name" value="Gluconate_2DH_su3"/>
</dbReference>
<reference evidence="2 3" key="1">
    <citation type="journal article" date="2019" name="Int. J. Syst. Evol. Microbiol.">
        <title>The Global Catalogue of Microorganisms (GCM) 10K type strain sequencing project: providing services to taxonomists for standard genome sequencing and annotation.</title>
        <authorList>
            <consortium name="The Broad Institute Genomics Platform"/>
            <consortium name="The Broad Institute Genome Sequencing Center for Infectious Disease"/>
            <person name="Wu L."/>
            <person name="Ma J."/>
        </authorList>
    </citation>
    <scope>NUCLEOTIDE SEQUENCE [LARGE SCALE GENOMIC DNA]</scope>
    <source>
        <strain evidence="2 3">JCM 16330</strain>
    </source>
</reference>
<proteinExistence type="predicted"/>
<protein>
    <submittedName>
        <fullName evidence="2">Gluconate 2-dehydrogenase subunit 3 family protein</fullName>
    </submittedName>
</protein>
<dbReference type="PROSITE" id="PS51318">
    <property type="entry name" value="TAT"/>
    <property type="match status" value="1"/>
</dbReference>
<keyword evidence="3" id="KW-1185">Reference proteome</keyword>